<evidence type="ECO:0000256" key="1">
    <source>
        <dbReference type="SAM" id="MobiDB-lite"/>
    </source>
</evidence>
<organism evidence="3">
    <name type="scientific">Amorphochlora amoebiformis</name>
    <dbReference type="NCBI Taxonomy" id="1561963"/>
    <lineage>
        <taxon>Eukaryota</taxon>
        <taxon>Sar</taxon>
        <taxon>Rhizaria</taxon>
        <taxon>Cercozoa</taxon>
        <taxon>Chlorarachniophyceae</taxon>
        <taxon>Amorphochlora</taxon>
    </lineage>
</organism>
<dbReference type="AlphaFoldDB" id="A0A7S0DTE0"/>
<name>A0A7S0DTE0_9EUKA</name>
<dbReference type="EMBL" id="HBEM01032641">
    <property type="protein sequence ID" value="CAD8463337.1"/>
    <property type="molecule type" value="Transcribed_RNA"/>
</dbReference>
<feature type="signal peptide" evidence="2">
    <location>
        <begin position="1"/>
        <end position="30"/>
    </location>
</feature>
<reference evidence="3" key="1">
    <citation type="submission" date="2021-01" db="EMBL/GenBank/DDBJ databases">
        <authorList>
            <person name="Corre E."/>
            <person name="Pelletier E."/>
            <person name="Niang G."/>
            <person name="Scheremetjew M."/>
            <person name="Finn R."/>
            <person name="Kale V."/>
            <person name="Holt S."/>
            <person name="Cochrane G."/>
            <person name="Meng A."/>
            <person name="Brown T."/>
            <person name="Cohen L."/>
        </authorList>
    </citation>
    <scope>NUCLEOTIDE SEQUENCE</scope>
    <source>
        <strain evidence="3">CCMP2058</strain>
    </source>
</reference>
<evidence type="ECO:0008006" key="4">
    <source>
        <dbReference type="Google" id="ProtNLM"/>
    </source>
</evidence>
<feature type="chain" id="PRO_5031544003" description="SAP domain-containing protein" evidence="2">
    <location>
        <begin position="31"/>
        <end position="177"/>
    </location>
</feature>
<sequence>MTPFRSPTAFVASALALSLIFIAYHRPPRAYDAPVLTGGVVRGREGGELSRKSSFGSRLARVVVRLRGGEMDRDERVAKLKEKKEELSSLSFSEIRTEMRKKGIKYHDLLEKPDFIERLAEFELGFLDKSLIGRPYDEAPRNSRVSEVGDDEPDSKPEPAASKPTGGGDEMDAEELE</sequence>
<keyword evidence="2" id="KW-0732">Signal</keyword>
<feature type="region of interest" description="Disordered" evidence="1">
    <location>
        <begin position="133"/>
        <end position="177"/>
    </location>
</feature>
<evidence type="ECO:0000256" key="2">
    <source>
        <dbReference type="SAM" id="SignalP"/>
    </source>
</evidence>
<protein>
    <recommendedName>
        <fullName evidence="4">SAP domain-containing protein</fullName>
    </recommendedName>
</protein>
<accession>A0A7S0DTE0</accession>
<gene>
    <name evidence="3" type="ORF">LAMO00422_LOCUS22299</name>
</gene>
<proteinExistence type="predicted"/>
<evidence type="ECO:0000313" key="3">
    <source>
        <dbReference type="EMBL" id="CAD8463337.1"/>
    </source>
</evidence>